<keyword evidence="1" id="KW-0472">Membrane</keyword>
<dbReference type="SUPFAM" id="SSF54523">
    <property type="entry name" value="Pili subunits"/>
    <property type="match status" value="1"/>
</dbReference>
<dbReference type="AlphaFoldDB" id="A0A0G4E466"/>
<sequence>MFEMMVVLLIIGVLTVFLMPSIWQPIRDAKIKGGVAQAKEIVSACDQLRVTPISSLRDASNQKVTPTYGPLYASWTDATVLSNKLSSGNSLPTENPFGRPYYFKMTERTCSVAVELDELIDGWEGYDLETAGTRTRIVISKPARSMTGPAWVQHQKRLLTGETIR</sequence>
<accession>A0A0G4E466</accession>
<dbReference type="EMBL" id="LN713926">
    <property type="protein sequence ID" value="CEK42035.1"/>
    <property type="molecule type" value="Genomic_DNA"/>
</dbReference>
<dbReference type="Gene3D" id="3.30.700.10">
    <property type="entry name" value="Glycoprotein, Type 4 Pilin"/>
    <property type="match status" value="1"/>
</dbReference>
<keyword evidence="1" id="KW-1133">Transmembrane helix</keyword>
<gene>
    <name evidence="2" type="ORF">PQBR57_0082</name>
</gene>
<proteinExistence type="predicted"/>
<protein>
    <recommendedName>
        <fullName evidence="3">Type II secretion system protein</fullName>
    </recommendedName>
</protein>
<evidence type="ECO:0000313" key="2">
    <source>
        <dbReference type="EMBL" id="CEK42035.1"/>
    </source>
</evidence>
<keyword evidence="2" id="KW-0614">Plasmid</keyword>
<reference evidence="2" key="1">
    <citation type="submission" date="2014-12" db="EMBL/GenBank/DDBJ databases">
        <authorList>
            <person name="Hall J."/>
        </authorList>
    </citation>
    <scope>NUCLEOTIDE SEQUENCE [LARGE SCALE GENOMIC DNA]</scope>
    <source>
        <strain evidence="2">SBW25</strain>
        <plasmid evidence="2">pQBR57</plasmid>
    </source>
</reference>
<geneLocation type="plasmid" evidence="2">
    <name>pQBR57</name>
</geneLocation>
<organism evidence="2">
    <name type="scientific">Pseudomonas fluorescens (strain SBW25)</name>
    <dbReference type="NCBI Taxonomy" id="216595"/>
    <lineage>
        <taxon>Bacteria</taxon>
        <taxon>Pseudomonadati</taxon>
        <taxon>Pseudomonadota</taxon>
        <taxon>Gammaproteobacteria</taxon>
        <taxon>Pseudomonadales</taxon>
        <taxon>Pseudomonadaceae</taxon>
        <taxon>Pseudomonas</taxon>
    </lineage>
</organism>
<evidence type="ECO:0008006" key="3">
    <source>
        <dbReference type="Google" id="ProtNLM"/>
    </source>
</evidence>
<reference evidence="2" key="2">
    <citation type="submission" date="2015-06" db="EMBL/GenBank/DDBJ databases">
        <title>Environmentally co-occuring mercury resistance plasmids are genetically and phenotypically diverse and confer variable context-dependent fitness effects.</title>
        <authorList>
            <person name="Hall J.P.J."/>
            <person name="Harrison E."/>
            <person name="Lilley A.K."/>
            <person name="Paterson S."/>
            <person name="Spiers A.J."/>
            <person name="Brockhurst M.A."/>
        </authorList>
    </citation>
    <scope>NUCLEOTIDE SEQUENCE [LARGE SCALE GENOMIC DNA]</scope>
    <source>
        <strain evidence="2">SBW25</strain>
        <plasmid evidence="2">pQBR57</plasmid>
    </source>
</reference>
<dbReference type="InterPro" id="IPR045584">
    <property type="entry name" value="Pilin-like"/>
</dbReference>
<name>A0A0G4E466_PSEFS</name>
<feature type="transmembrane region" description="Helical" evidence="1">
    <location>
        <begin position="6"/>
        <end position="23"/>
    </location>
</feature>
<evidence type="ECO:0000256" key="1">
    <source>
        <dbReference type="SAM" id="Phobius"/>
    </source>
</evidence>
<keyword evidence="1" id="KW-0812">Transmembrane</keyword>